<dbReference type="InterPro" id="IPR019810">
    <property type="entry name" value="Citrate_synthase_AS"/>
</dbReference>
<feature type="active site" evidence="8">
    <location>
        <position position="306"/>
    </location>
</feature>
<dbReference type="Proteomes" id="UP000275256">
    <property type="component" value="Unassembled WGS sequence"/>
</dbReference>
<organism evidence="11 12">
    <name type="scientific">Tessaracoccus antarcticus</name>
    <dbReference type="NCBI Taxonomy" id="2479848"/>
    <lineage>
        <taxon>Bacteria</taxon>
        <taxon>Bacillati</taxon>
        <taxon>Actinomycetota</taxon>
        <taxon>Actinomycetes</taxon>
        <taxon>Propionibacteriales</taxon>
        <taxon>Propionibacteriaceae</taxon>
        <taxon>Tessaracoccus</taxon>
    </lineage>
</organism>
<dbReference type="GO" id="GO:0005737">
    <property type="term" value="C:cytoplasm"/>
    <property type="evidence" value="ECO:0007669"/>
    <property type="project" value="InterPro"/>
</dbReference>
<dbReference type="InterPro" id="IPR024176">
    <property type="entry name" value="Citrate_synthase_bac-typ"/>
</dbReference>
<dbReference type="PIRSF" id="PIRSF001369">
    <property type="entry name" value="Citrate_synth"/>
    <property type="match status" value="1"/>
</dbReference>
<dbReference type="InterPro" id="IPR016142">
    <property type="entry name" value="Citrate_synth-like_lrg_a-sub"/>
</dbReference>
<evidence type="ECO:0000256" key="7">
    <source>
        <dbReference type="PIRNR" id="PIRNR001369"/>
    </source>
</evidence>
<dbReference type="NCBIfam" id="TIGR01798">
    <property type="entry name" value="cit_synth_I"/>
    <property type="match status" value="1"/>
</dbReference>
<dbReference type="PANTHER" id="PTHR42871">
    <property type="entry name" value="CITRATE SYNTHASE"/>
    <property type="match status" value="1"/>
</dbReference>
<evidence type="ECO:0000256" key="8">
    <source>
        <dbReference type="PIRSR" id="PIRSR001369-1"/>
    </source>
</evidence>
<dbReference type="PRINTS" id="PR00143">
    <property type="entry name" value="CITRTSNTHASE"/>
</dbReference>
<evidence type="ECO:0000256" key="2">
    <source>
        <dbReference type="ARBA" id="ARBA00010566"/>
    </source>
</evidence>
<dbReference type="NCBIfam" id="NF004126">
    <property type="entry name" value="PRK05614.1"/>
    <property type="match status" value="1"/>
</dbReference>
<accession>A0A3M0G757</accession>
<dbReference type="Gene3D" id="1.10.230.10">
    <property type="entry name" value="Cytochrome P450-Terp, domain 2"/>
    <property type="match status" value="1"/>
</dbReference>
<dbReference type="Gene3D" id="1.10.580.10">
    <property type="entry name" value="Citrate Synthase, domain 1"/>
    <property type="match status" value="1"/>
</dbReference>
<proteinExistence type="inferred from homology"/>
<dbReference type="PROSITE" id="PS00480">
    <property type="entry name" value="CITRATE_SYNTHASE"/>
    <property type="match status" value="1"/>
</dbReference>
<keyword evidence="12" id="KW-1185">Reference proteome</keyword>
<dbReference type="CDD" id="cd06114">
    <property type="entry name" value="EcCS_like"/>
    <property type="match status" value="1"/>
</dbReference>
<evidence type="ECO:0000313" key="12">
    <source>
        <dbReference type="Proteomes" id="UP000275256"/>
    </source>
</evidence>
<dbReference type="Gene3D" id="2.20.28.60">
    <property type="match status" value="1"/>
</dbReference>
<reference evidence="11 12" key="1">
    <citation type="submission" date="2018-10" db="EMBL/GenBank/DDBJ databases">
        <title>Tessaracoccus antarcticuss sp. nov., isolated from sediment.</title>
        <authorList>
            <person name="Zhou L.Y."/>
            <person name="Du Z.J."/>
        </authorList>
    </citation>
    <scope>NUCLEOTIDE SEQUENCE [LARGE SCALE GENOMIC DNA]</scope>
    <source>
        <strain evidence="11 12">JDX10</strain>
    </source>
</reference>
<keyword evidence="4 7" id="KW-0808">Transferase</keyword>
<gene>
    <name evidence="11" type="ORF">EAX62_09585</name>
</gene>
<dbReference type="InterPro" id="IPR010953">
    <property type="entry name" value="Citrate_synthase_typ-I"/>
</dbReference>
<evidence type="ECO:0000256" key="10">
    <source>
        <dbReference type="RuleBase" id="RU003406"/>
    </source>
</evidence>
<dbReference type="InterPro" id="IPR002020">
    <property type="entry name" value="Citrate_synthase"/>
</dbReference>
<dbReference type="InterPro" id="IPR036969">
    <property type="entry name" value="Citrate_synthase_sf"/>
</dbReference>
<dbReference type="RefSeq" id="WP_121901448.1">
    <property type="nucleotide sequence ID" value="NZ_REFW01000002.1"/>
</dbReference>
<dbReference type="SUPFAM" id="SSF48256">
    <property type="entry name" value="Citrate synthase"/>
    <property type="match status" value="1"/>
</dbReference>
<keyword evidence="11" id="KW-0012">Acyltransferase</keyword>
<evidence type="ECO:0000313" key="11">
    <source>
        <dbReference type="EMBL" id="RMB59967.1"/>
    </source>
</evidence>
<evidence type="ECO:0000256" key="4">
    <source>
        <dbReference type="ARBA" id="ARBA00022679"/>
    </source>
</evidence>
<keyword evidence="3 9" id="KW-0816">Tricarboxylic acid cycle</keyword>
<evidence type="ECO:0000256" key="5">
    <source>
        <dbReference type="ARBA" id="ARBA00049288"/>
    </source>
</evidence>
<sequence>MAETAILQVDGRSVELPIITGTAGERAIDISSLRSSTGLITLDDGYGNTGSCASAITFIDGEKGILRYRGVPIEDLAARSSFIETAELLIFGELPDPEARDEFRQLLTENSALHRDMRKHFDGFPADAHPMAILSAMINALQAYDLPEIHITDASGFRRAAAALLAKTRTIAAASYKSHIGQPIAYPRYDMPYAENFLHMMFSVPYRDYEPTPEVAHALNMFLVLHADHEQNCSTSTVRMVASGGANLFASVSAGVNALWGPRHGGANMAVVEMLSRIHQEKIPVSRYIDQAKDRSSGVRLMGFGHRIYRSFDPRAQILKEAAHSLLESLNVTDPLLDIARQVEEAALADDYFRERRLYPNVDFYSGIILRAIGIPTDMFTVMFAIGRTPGWIAHWKEIHDNAAQRIHRPRQLYVGEPLTQWLPPAER</sequence>
<dbReference type="EMBL" id="REFW01000002">
    <property type="protein sequence ID" value="RMB59967.1"/>
    <property type="molecule type" value="Genomic_DNA"/>
</dbReference>
<dbReference type="AlphaFoldDB" id="A0A3M0G757"/>
<dbReference type="UniPathway" id="UPA00223">
    <property type="reaction ID" value="UER00717"/>
</dbReference>
<dbReference type="FunFam" id="1.10.230.10:FF:000002">
    <property type="entry name" value="Citrate synthase"/>
    <property type="match status" value="1"/>
</dbReference>
<dbReference type="InterPro" id="IPR016143">
    <property type="entry name" value="Citrate_synth-like_sm_a-sub"/>
</dbReference>
<comment type="caution">
    <text evidence="11">The sequence shown here is derived from an EMBL/GenBank/DDBJ whole genome shotgun (WGS) entry which is preliminary data.</text>
</comment>
<comment type="catalytic activity">
    <reaction evidence="5 9">
        <text>oxaloacetate + acetyl-CoA + H2O = citrate + CoA + H(+)</text>
        <dbReference type="Rhea" id="RHEA:16845"/>
        <dbReference type="ChEBI" id="CHEBI:15377"/>
        <dbReference type="ChEBI" id="CHEBI:15378"/>
        <dbReference type="ChEBI" id="CHEBI:16452"/>
        <dbReference type="ChEBI" id="CHEBI:16947"/>
        <dbReference type="ChEBI" id="CHEBI:57287"/>
        <dbReference type="ChEBI" id="CHEBI:57288"/>
        <dbReference type="EC" id="2.3.3.16"/>
    </reaction>
</comment>
<dbReference type="PANTHER" id="PTHR42871:SF1">
    <property type="entry name" value="CITRATE SYNTHASE"/>
    <property type="match status" value="1"/>
</dbReference>
<dbReference type="OrthoDB" id="9800864at2"/>
<feature type="active site" evidence="8">
    <location>
        <position position="363"/>
    </location>
</feature>
<dbReference type="GO" id="GO:0006099">
    <property type="term" value="P:tricarboxylic acid cycle"/>
    <property type="evidence" value="ECO:0007669"/>
    <property type="project" value="UniProtKB-UniRule"/>
</dbReference>
<evidence type="ECO:0000256" key="6">
    <source>
        <dbReference type="NCBIfam" id="TIGR01798"/>
    </source>
</evidence>
<comment type="pathway">
    <text evidence="1 9">Carbohydrate metabolism; tricarboxylic acid cycle; isocitrate from oxaloacetate: step 1/2.</text>
</comment>
<evidence type="ECO:0000256" key="9">
    <source>
        <dbReference type="RuleBase" id="RU003370"/>
    </source>
</evidence>
<evidence type="ECO:0000256" key="3">
    <source>
        <dbReference type="ARBA" id="ARBA00022532"/>
    </source>
</evidence>
<dbReference type="GO" id="GO:0036440">
    <property type="term" value="F:citrate synthase activity"/>
    <property type="evidence" value="ECO:0007669"/>
    <property type="project" value="UniProtKB-EC"/>
</dbReference>
<name>A0A3M0G757_9ACTN</name>
<protein>
    <recommendedName>
        <fullName evidence="6 7">Citrate synthase</fullName>
    </recommendedName>
</protein>
<comment type="similarity">
    <text evidence="2 7 10">Belongs to the citrate synthase family.</text>
</comment>
<dbReference type="Pfam" id="PF00285">
    <property type="entry name" value="Citrate_synt"/>
    <property type="match status" value="1"/>
</dbReference>
<evidence type="ECO:0000256" key="1">
    <source>
        <dbReference type="ARBA" id="ARBA00004751"/>
    </source>
</evidence>